<proteinExistence type="predicted"/>
<comment type="caution">
    <text evidence="1">The sequence shown here is derived from an EMBL/GenBank/DDBJ whole genome shotgun (WGS) entry which is preliminary data.</text>
</comment>
<accession>A0A229SGZ2</accession>
<dbReference type="AlphaFoldDB" id="A0A229SGZ2"/>
<reference evidence="1 2" key="1">
    <citation type="submission" date="2017-07" db="EMBL/GenBank/DDBJ databases">
        <title>Amycolatopsis thailandensis Genome sequencing and assembly.</title>
        <authorList>
            <person name="Kaur N."/>
            <person name="Mayilraj S."/>
        </authorList>
    </citation>
    <scope>NUCLEOTIDE SEQUENCE [LARGE SCALE GENOMIC DNA]</scope>
    <source>
        <strain evidence="1 2">JCM 16380</strain>
    </source>
</reference>
<dbReference type="Pfam" id="PF06353">
    <property type="entry name" value="DUF1062"/>
    <property type="match status" value="1"/>
</dbReference>
<dbReference type="InterPro" id="IPR009412">
    <property type="entry name" value="DUF1062"/>
</dbReference>
<evidence type="ECO:0008006" key="3">
    <source>
        <dbReference type="Google" id="ProtNLM"/>
    </source>
</evidence>
<organism evidence="1 2">
    <name type="scientific">Amycolatopsis thailandensis</name>
    <dbReference type="NCBI Taxonomy" id="589330"/>
    <lineage>
        <taxon>Bacteria</taxon>
        <taxon>Bacillati</taxon>
        <taxon>Actinomycetota</taxon>
        <taxon>Actinomycetes</taxon>
        <taxon>Pseudonocardiales</taxon>
        <taxon>Pseudonocardiaceae</taxon>
        <taxon>Amycolatopsis</taxon>
    </lineage>
</organism>
<evidence type="ECO:0000313" key="2">
    <source>
        <dbReference type="Proteomes" id="UP000215223"/>
    </source>
</evidence>
<evidence type="ECO:0000313" key="1">
    <source>
        <dbReference type="EMBL" id="OXM57981.1"/>
    </source>
</evidence>
<dbReference type="EMBL" id="NMQT01000016">
    <property type="protein sequence ID" value="OXM57981.1"/>
    <property type="molecule type" value="Genomic_DNA"/>
</dbReference>
<sequence>MLENWVVVPTCLPVVLRRCHVCPSGRFRANGKFRVNANHKLLDAWLLVRCVACGDTAKLTILERVNVRSVRPRLLVRLHENDPALAAELLADPVVLRRNRVALDWEGAWRLSTGAPGHQDFRDVSVRFAARIPVRPVRLIAEGCGLSRAEVERLIEEGKVVSAVRLRGKVSGDFTFTLKRPQGGLHGPVFGGERRGEGGRRRCESHFHNVEGCESGFHNIRSRNTRKRP</sequence>
<dbReference type="RefSeq" id="WP_093932571.1">
    <property type="nucleotide sequence ID" value="NZ_NMQT01000016.1"/>
</dbReference>
<name>A0A229SGZ2_9PSEU</name>
<dbReference type="Proteomes" id="UP000215223">
    <property type="component" value="Unassembled WGS sequence"/>
</dbReference>
<protein>
    <recommendedName>
        <fullName evidence="3">DUF1062 domain-containing protein</fullName>
    </recommendedName>
</protein>
<keyword evidence="2" id="KW-1185">Reference proteome</keyword>
<dbReference type="OrthoDB" id="9810886at2"/>
<gene>
    <name evidence="1" type="ORF">CFP71_04550</name>
</gene>